<gene>
    <name evidence="3" type="ORF">DFP90_10798</name>
</gene>
<sequence>MSPERMNILVVDDDEIDTESVRRLFRKRQMPVNLHVAKDGVEALAVIRGEGGYPCLKHPCMLLVDINMPRMNGLELLEAIREDPALRDLPVFILTTSDAAQDIQAANECAVEGYFLKGQDEDYLMQAIQSAMGVGAT</sequence>
<dbReference type="Gene3D" id="3.40.50.2300">
    <property type="match status" value="1"/>
</dbReference>
<protein>
    <submittedName>
        <fullName evidence="3">Response regulator receiver domain-containing protein</fullName>
    </submittedName>
</protein>
<dbReference type="CDD" id="cd17557">
    <property type="entry name" value="REC_Rcp-like"/>
    <property type="match status" value="1"/>
</dbReference>
<proteinExistence type="predicted"/>
<evidence type="ECO:0000259" key="2">
    <source>
        <dbReference type="PROSITE" id="PS50110"/>
    </source>
</evidence>
<dbReference type="AlphaFoldDB" id="A0A3D9HGK9"/>
<reference evidence="3 4" key="1">
    <citation type="submission" date="2018-07" db="EMBL/GenBank/DDBJ databases">
        <title>Genomic Encyclopedia of Type Strains, Phase III (KMG-III): the genomes of soil and plant-associated and newly described type strains.</title>
        <authorList>
            <person name="Whitman W."/>
        </authorList>
    </citation>
    <scope>NUCLEOTIDE SEQUENCE [LARGE SCALE GENOMIC DNA]</scope>
    <source>
        <strain evidence="3 4">CECT 8488</strain>
    </source>
</reference>
<comment type="caution">
    <text evidence="3">The sequence shown here is derived from an EMBL/GenBank/DDBJ whole genome shotgun (WGS) entry which is preliminary data.</text>
</comment>
<dbReference type="RefSeq" id="WP_115937539.1">
    <property type="nucleotide sequence ID" value="NZ_QRDW01000007.1"/>
</dbReference>
<dbReference type="InterPro" id="IPR001789">
    <property type="entry name" value="Sig_transdc_resp-reg_receiver"/>
</dbReference>
<keyword evidence="1" id="KW-0597">Phosphoprotein</keyword>
<evidence type="ECO:0000313" key="4">
    <source>
        <dbReference type="Proteomes" id="UP000256845"/>
    </source>
</evidence>
<organism evidence="3 4">
    <name type="scientific">Aestuariispira insulae</name>
    <dbReference type="NCBI Taxonomy" id="1461337"/>
    <lineage>
        <taxon>Bacteria</taxon>
        <taxon>Pseudomonadati</taxon>
        <taxon>Pseudomonadota</taxon>
        <taxon>Alphaproteobacteria</taxon>
        <taxon>Rhodospirillales</taxon>
        <taxon>Kiloniellaceae</taxon>
        <taxon>Aestuariispira</taxon>
    </lineage>
</organism>
<dbReference type="Pfam" id="PF00072">
    <property type="entry name" value="Response_reg"/>
    <property type="match status" value="1"/>
</dbReference>
<dbReference type="EMBL" id="QRDW01000007">
    <property type="protein sequence ID" value="RED48594.1"/>
    <property type="molecule type" value="Genomic_DNA"/>
</dbReference>
<name>A0A3D9HGK9_9PROT</name>
<dbReference type="PANTHER" id="PTHR44520:SF2">
    <property type="entry name" value="RESPONSE REGULATOR RCP1"/>
    <property type="match status" value="1"/>
</dbReference>
<dbReference type="PANTHER" id="PTHR44520">
    <property type="entry name" value="RESPONSE REGULATOR RCP1-RELATED"/>
    <property type="match status" value="1"/>
</dbReference>
<evidence type="ECO:0000313" key="3">
    <source>
        <dbReference type="EMBL" id="RED48594.1"/>
    </source>
</evidence>
<dbReference type="SMART" id="SM00448">
    <property type="entry name" value="REC"/>
    <property type="match status" value="1"/>
</dbReference>
<dbReference type="Proteomes" id="UP000256845">
    <property type="component" value="Unassembled WGS sequence"/>
</dbReference>
<dbReference type="GO" id="GO:0000160">
    <property type="term" value="P:phosphorelay signal transduction system"/>
    <property type="evidence" value="ECO:0007669"/>
    <property type="project" value="InterPro"/>
</dbReference>
<feature type="modified residue" description="4-aspartylphosphate" evidence="1">
    <location>
        <position position="65"/>
    </location>
</feature>
<dbReference type="OrthoDB" id="9793549at2"/>
<evidence type="ECO:0000256" key="1">
    <source>
        <dbReference type="PROSITE-ProRule" id="PRU00169"/>
    </source>
</evidence>
<accession>A0A3D9HGK9</accession>
<dbReference type="InterPro" id="IPR011006">
    <property type="entry name" value="CheY-like_superfamily"/>
</dbReference>
<feature type="domain" description="Response regulatory" evidence="2">
    <location>
        <begin position="7"/>
        <end position="132"/>
    </location>
</feature>
<dbReference type="PROSITE" id="PS50110">
    <property type="entry name" value="RESPONSE_REGULATORY"/>
    <property type="match status" value="1"/>
</dbReference>
<dbReference type="SUPFAM" id="SSF52172">
    <property type="entry name" value="CheY-like"/>
    <property type="match status" value="1"/>
</dbReference>
<keyword evidence="4" id="KW-1185">Reference proteome</keyword>
<dbReference type="InterPro" id="IPR052893">
    <property type="entry name" value="TCS_response_regulator"/>
</dbReference>